<accession>A0A0G1SJI8</accession>
<evidence type="ECO:0000313" key="2">
    <source>
        <dbReference type="Proteomes" id="UP000034794"/>
    </source>
</evidence>
<reference evidence="1 2" key="1">
    <citation type="journal article" date="2015" name="Nature">
        <title>rRNA introns, odd ribosomes, and small enigmatic genomes across a large radiation of phyla.</title>
        <authorList>
            <person name="Brown C.T."/>
            <person name="Hug L.A."/>
            <person name="Thomas B.C."/>
            <person name="Sharon I."/>
            <person name="Castelle C.J."/>
            <person name="Singh A."/>
            <person name="Wilkins M.J."/>
            <person name="Williams K.H."/>
            <person name="Banfield J.F."/>
        </authorList>
    </citation>
    <scope>NUCLEOTIDE SEQUENCE [LARGE SCALE GENOMIC DNA]</scope>
</reference>
<dbReference type="AlphaFoldDB" id="A0A0G1SJI8"/>
<evidence type="ECO:0000313" key="1">
    <source>
        <dbReference type="EMBL" id="KKU33505.1"/>
    </source>
</evidence>
<gene>
    <name evidence="1" type="ORF">UX47_C0003G0028</name>
</gene>
<comment type="caution">
    <text evidence="1">The sequence shown here is derived from an EMBL/GenBank/DDBJ whole genome shotgun (WGS) entry which is preliminary data.</text>
</comment>
<name>A0A0G1SJI8_9BACT</name>
<dbReference type="EMBL" id="LCMI01000003">
    <property type="protein sequence ID" value="KKU33505.1"/>
    <property type="molecule type" value="Genomic_DNA"/>
</dbReference>
<protein>
    <submittedName>
        <fullName evidence="1">Uncharacterized protein</fullName>
    </submittedName>
</protein>
<dbReference type="Proteomes" id="UP000034794">
    <property type="component" value="Unassembled WGS sequence"/>
</dbReference>
<sequence length="98" mass="10885">MKHGLNFGRDLAGYLLVVTVAADHLFTLFPAEMTHIWTAAENLTRPGNLESFHDDLSRLLLLFGHCGYFFGLTWAIKSLPKNFGASTSVETSDSRLIT</sequence>
<organism evidence="1 2">
    <name type="scientific">Candidatus Collierbacteria bacterium GW2011_GWA2_46_26</name>
    <dbReference type="NCBI Taxonomy" id="1618381"/>
    <lineage>
        <taxon>Bacteria</taxon>
        <taxon>Candidatus Collieribacteriota</taxon>
    </lineage>
</organism>
<proteinExistence type="predicted"/>